<dbReference type="InterPro" id="IPR052998">
    <property type="entry name" value="Hetero-Diels-Alderase-like"/>
</dbReference>
<gene>
    <name evidence="1" type="ORF">GT037_009166</name>
</gene>
<reference evidence="1" key="2">
    <citation type="submission" date="2020-08" db="EMBL/GenBank/DDBJ databases">
        <title>Draft Genome Sequence of Cumin Blight Pathogen Alternaria burnsii.</title>
        <authorList>
            <person name="Feng Z."/>
        </authorList>
    </citation>
    <scope>NUCLEOTIDE SEQUENCE</scope>
    <source>
        <strain evidence="1">CBS107.38</strain>
    </source>
</reference>
<comment type="caution">
    <text evidence="1">The sequence shown here is derived from an EMBL/GenBank/DDBJ whole genome shotgun (WGS) entry which is preliminary data.</text>
</comment>
<proteinExistence type="predicted"/>
<dbReference type="GeneID" id="62207391"/>
<accession>A0A8H7AXZ9</accession>
<dbReference type="PANTHER" id="PTHR42060:SF3">
    <property type="entry name" value="SMP-30_GLUCONOLACTONASE_LRE-LIKE REGION DOMAIN-CONTAINING PROTEIN"/>
    <property type="match status" value="1"/>
</dbReference>
<reference evidence="1" key="1">
    <citation type="submission" date="2020-01" db="EMBL/GenBank/DDBJ databases">
        <authorList>
            <person name="Feng Z.H.Z."/>
        </authorList>
    </citation>
    <scope>NUCLEOTIDE SEQUENCE</scope>
    <source>
        <strain evidence="1">CBS107.38</strain>
    </source>
</reference>
<evidence type="ECO:0000313" key="1">
    <source>
        <dbReference type="EMBL" id="KAF7672665.1"/>
    </source>
</evidence>
<dbReference type="EMBL" id="JAAABM010000015">
    <property type="protein sequence ID" value="KAF7672665.1"/>
    <property type="molecule type" value="Genomic_DNA"/>
</dbReference>
<name>A0A8H7AXZ9_9PLEO</name>
<keyword evidence="2" id="KW-1185">Reference proteome</keyword>
<dbReference type="RefSeq" id="XP_038783015.1">
    <property type="nucleotide sequence ID" value="XM_038934213.1"/>
</dbReference>
<dbReference type="Gene3D" id="2.120.10.30">
    <property type="entry name" value="TolB, C-terminal domain"/>
    <property type="match status" value="1"/>
</dbReference>
<dbReference type="PANTHER" id="PTHR42060">
    <property type="entry name" value="NHL REPEAT-CONTAINING PROTEIN-RELATED"/>
    <property type="match status" value="1"/>
</dbReference>
<organism evidence="1 2">
    <name type="scientific">Alternaria burnsii</name>
    <dbReference type="NCBI Taxonomy" id="1187904"/>
    <lineage>
        <taxon>Eukaryota</taxon>
        <taxon>Fungi</taxon>
        <taxon>Dikarya</taxon>
        <taxon>Ascomycota</taxon>
        <taxon>Pezizomycotina</taxon>
        <taxon>Dothideomycetes</taxon>
        <taxon>Pleosporomycetidae</taxon>
        <taxon>Pleosporales</taxon>
        <taxon>Pleosporineae</taxon>
        <taxon>Pleosporaceae</taxon>
        <taxon>Alternaria</taxon>
        <taxon>Alternaria sect. Alternaria</taxon>
    </lineage>
</organism>
<protein>
    <submittedName>
        <fullName evidence="1">Uncharacterized protein</fullName>
    </submittedName>
</protein>
<dbReference type="Proteomes" id="UP000596902">
    <property type="component" value="Unassembled WGS sequence"/>
</dbReference>
<dbReference type="InterPro" id="IPR011042">
    <property type="entry name" value="6-blade_b-propeller_TolB-like"/>
</dbReference>
<evidence type="ECO:0000313" key="2">
    <source>
        <dbReference type="Proteomes" id="UP000596902"/>
    </source>
</evidence>
<sequence length="72" mass="7348">MTENVVTRVQLDGSQAVFAGNLNSTHVAGAKSAAFGRTESARSVLYVTTNGEISAPVNGSIVEGGKVVAIEL</sequence>
<dbReference type="AlphaFoldDB" id="A0A8H7AXZ9"/>